<protein>
    <recommendedName>
        <fullName evidence="4">DUF3408 domain-containing protein</fullName>
    </recommendedName>
</protein>
<dbReference type="EMBL" id="JNHI01000119">
    <property type="protein sequence ID" value="KDS23233.1"/>
    <property type="molecule type" value="Genomic_DNA"/>
</dbReference>
<evidence type="ECO:0000256" key="1">
    <source>
        <dbReference type="SAM" id="MobiDB-lite"/>
    </source>
</evidence>
<proteinExistence type="predicted"/>
<evidence type="ECO:0000313" key="3">
    <source>
        <dbReference type="Proteomes" id="UP000028134"/>
    </source>
</evidence>
<dbReference type="Proteomes" id="UP000028134">
    <property type="component" value="Unassembled WGS sequence"/>
</dbReference>
<sequence>MAKKIVKVNEEEIRGYMVGDIPDAVEKEDVIVVEVPAEETDKRQDKKTALEHPEPRPKRKNVSGFRQKYLVNTPMSGRIQVYLNRKLYDEIKNYLHVIAPEVSIASYISNIIAEHIELNIEEITRMYKDRFSPPKIQ</sequence>
<feature type="region of interest" description="Disordered" evidence="1">
    <location>
        <begin position="36"/>
        <end position="64"/>
    </location>
</feature>
<dbReference type="AlphaFoldDB" id="A0A078QJR5"/>
<evidence type="ECO:0000313" key="2">
    <source>
        <dbReference type="EMBL" id="KDS23233.1"/>
    </source>
</evidence>
<dbReference type="Pfam" id="PF11888">
    <property type="entry name" value="DUF3408"/>
    <property type="match status" value="1"/>
</dbReference>
<comment type="caution">
    <text evidence="2">The sequence shown here is derived from an EMBL/GenBank/DDBJ whole genome shotgun (WGS) entry which is preliminary data.</text>
</comment>
<name>A0A078QJR5_PHOVU</name>
<accession>A0A078QJR5</accession>
<dbReference type="PATRIC" id="fig|1339350.3.peg.4690"/>
<dbReference type="RefSeq" id="WP_032946918.1">
    <property type="nucleotide sequence ID" value="NZ_JNHI01000119.1"/>
</dbReference>
<reference evidence="2 3" key="1">
    <citation type="submission" date="2014-04" db="EMBL/GenBank/DDBJ databases">
        <authorList>
            <person name="Sears C."/>
            <person name="Carroll K."/>
            <person name="Sack B.R."/>
            <person name="Qadri F."/>
            <person name="Myers L.L."/>
            <person name="Chung G.-T."/>
            <person name="Escheverria P."/>
            <person name="Fraser C.M."/>
            <person name="Sadzewicz L."/>
            <person name="Shefchek K.A."/>
            <person name="Tallon L."/>
            <person name="Das S.P."/>
            <person name="Daugherty S."/>
            <person name="Mongodin E.F."/>
        </authorList>
    </citation>
    <scope>NUCLEOTIDE SEQUENCE [LARGE SCALE GENOMIC DNA]</scope>
    <source>
        <strain evidence="3">3775 SL(B) 10 (iv)</strain>
    </source>
</reference>
<evidence type="ECO:0008006" key="4">
    <source>
        <dbReference type="Google" id="ProtNLM"/>
    </source>
</evidence>
<organism evidence="2 3">
    <name type="scientific">Phocaeicola vulgatus str. 3775 SL</name>
    <name type="common">B</name>
    <name type="synonym">iv</name>
    <dbReference type="NCBI Taxonomy" id="1339350"/>
    <lineage>
        <taxon>Bacteria</taxon>
        <taxon>Pseudomonadati</taxon>
        <taxon>Bacteroidota</taxon>
        <taxon>Bacteroidia</taxon>
        <taxon>Bacteroidales</taxon>
        <taxon>Bacteroidaceae</taxon>
        <taxon>Phocaeicola</taxon>
    </lineage>
</organism>
<dbReference type="InterPro" id="IPR021823">
    <property type="entry name" value="DUF3408"/>
</dbReference>
<gene>
    <name evidence="2" type="ORF">M097_4967</name>
</gene>
<feature type="compositionally biased region" description="Basic and acidic residues" evidence="1">
    <location>
        <begin position="39"/>
        <end position="56"/>
    </location>
</feature>